<dbReference type="AlphaFoldDB" id="A0AA41UXE3"/>
<feature type="domain" description="FBD" evidence="1">
    <location>
        <begin position="4"/>
        <end position="68"/>
    </location>
</feature>
<dbReference type="SMART" id="SM00579">
    <property type="entry name" value="FBD"/>
    <property type="match status" value="1"/>
</dbReference>
<dbReference type="Proteomes" id="UP001177140">
    <property type="component" value="Unassembled WGS sequence"/>
</dbReference>
<reference evidence="2" key="1">
    <citation type="submission" date="2022-03" db="EMBL/GenBank/DDBJ databases">
        <title>A functionally conserved STORR gene fusion in Papaver species that diverged 16.8 million years ago.</title>
        <authorList>
            <person name="Catania T."/>
        </authorList>
    </citation>
    <scope>NUCLEOTIDE SEQUENCE</scope>
    <source>
        <strain evidence="2">S-191538</strain>
    </source>
</reference>
<accession>A0AA41UXE3</accession>
<proteinExistence type="predicted"/>
<sequence length="68" mass="7977">EMIEFLEFCGDPWELYVVELFLKNARFLQRLTVPTSYRSNLLRGSKLQFTTKLLMLPRASTSCVIKFS</sequence>
<evidence type="ECO:0000259" key="1">
    <source>
        <dbReference type="SMART" id="SM00579"/>
    </source>
</evidence>
<dbReference type="EMBL" id="JAJJMA010029662">
    <property type="protein sequence ID" value="MCL7024049.1"/>
    <property type="molecule type" value="Genomic_DNA"/>
</dbReference>
<comment type="caution">
    <text evidence="2">The sequence shown here is derived from an EMBL/GenBank/DDBJ whole genome shotgun (WGS) entry which is preliminary data.</text>
</comment>
<keyword evidence="3" id="KW-1185">Reference proteome</keyword>
<organism evidence="2 3">
    <name type="scientific">Papaver nudicaule</name>
    <name type="common">Iceland poppy</name>
    <dbReference type="NCBI Taxonomy" id="74823"/>
    <lineage>
        <taxon>Eukaryota</taxon>
        <taxon>Viridiplantae</taxon>
        <taxon>Streptophyta</taxon>
        <taxon>Embryophyta</taxon>
        <taxon>Tracheophyta</taxon>
        <taxon>Spermatophyta</taxon>
        <taxon>Magnoliopsida</taxon>
        <taxon>Ranunculales</taxon>
        <taxon>Papaveraceae</taxon>
        <taxon>Papaveroideae</taxon>
        <taxon>Papaver</taxon>
    </lineage>
</organism>
<protein>
    <recommendedName>
        <fullName evidence="1">FBD domain-containing protein</fullName>
    </recommendedName>
</protein>
<evidence type="ECO:0000313" key="2">
    <source>
        <dbReference type="EMBL" id="MCL7024049.1"/>
    </source>
</evidence>
<feature type="non-terminal residue" evidence="2">
    <location>
        <position position="1"/>
    </location>
</feature>
<evidence type="ECO:0000313" key="3">
    <source>
        <dbReference type="Proteomes" id="UP001177140"/>
    </source>
</evidence>
<gene>
    <name evidence="2" type="ORF">MKW94_029231</name>
</gene>
<name>A0AA41UXE3_PAPNU</name>
<dbReference type="InterPro" id="IPR006566">
    <property type="entry name" value="FBD"/>
</dbReference>